<keyword evidence="2" id="KW-1185">Reference proteome</keyword>
<comment type="caution">
    <text evidence="1">The sequence shown here is derived from an EMBL/GenBank/DDBJ whole genome shotgun (WGS) entry which is preliminary data.</text>
</comment>
<organism evidence="1 2">
    <name type="scientific">Crocosphaera chwakensis CCY0110</name>
    <dbReference type="NCBI Taxonomy" id="391612"/>
    <lineage>
        <taxon>Bacteria</taxon>
        <taxon>Bacillati</taxon>
        <taxon>Cyanobacteriota</taxon>
        <taxon>Cyanophyceae</taxon>
        <taxon>Oscillatoriophycideae</taxon>
        <taxon>Chroococcales</taxon>
        <taxon>Aphanothecaceae</taxon>
        <taxon>Crocosphaera</taxon>
        <taxon>Crocosphaera chwakensis</taxon>
    </lineage>
</organism>
<evidence type="ECO:0000313" key="2">
    <source>
        <dbReference type="Proteomes" id="UP000003781"/>
    </source>
</evidence>
<accession>A3IHT5</accession>
<reference evidence="1 2" key="1">
    <citation type="submission" date="2007-03" db="EMBL/GenBank/DDBJ databases">
        <authorList>
            <person name="Stal L."/>
            <person name="Ferriera S."/>
            <person name="Johnson J."/>
            <person name="Kravitz S."/>
            <person name="Beeson K."/>
            <person name="Sutton G."/>
            <person name="Rogers Y.-H."/>
            <person name="Friedman R."/>
            <person name="Frazier M."/>
            <person name="Venter J.C."/>
        </authorList>
    </citation>
    <scope>NUCLEOTIDE SEQUENCE [LARGE SCALE GENOMIC DNA]</scope>
    <source>
        <strain evidence="1 2">CCY0110</strain>
    </source>
</reference>
<name>A3IHT5_9CHRO</name>
<dbReference type="AlphaFoldDB" id="A3IHT5"/>
<sequence length="65" mass="7848">MKINNFWSRIRESFNGAIWLRYDSGSRKRFNILDFKLPRRLITDNDIRLFRLTKLINQCIGITDS</sequence>
<proteinExistence type="predicted"/>
<gene>
    <name evidence="1" type="ORF">CY0110_16267</name>
</gene>
<evidence type="ECO:0000313" key="1">
    <source>
        <dbReference type="EMBL" id="EAZ93367.1"/>
    </source>
</evidence>
<protein>
    <submittedName>
        <fullName evidence="1">Uncharacterized protein</fullName>
    </submittedName>
</protein>
<dbReference type="EMBL" id="AAXW01000002">
    <property type="protein sequence ID" value="EAZ93367.1"/>
    <property type="molecule type" value="Genomic_DNA"/>
</dbReference>
<dbReference type="Proteomes" id="UP000003781">
    <property type="component" value="Unassembled WGS sequence"/>
</dbReference>